<reference evidence="1 2" key="1">
    <citation type="journal article" date="2021" name="Nat. Commun.">
        <title>Genetic determinants of endophytism in the Arabidopsis root mycobiome.</title>
        <authorList>
            <person name="Mesny F."/>
            <person name="Miyauchi S."/>
            <person name="Thiergart T."/>
            <person name="Pickel B."/>
            <person name="Atanasova L."/>
            <person name="Karlsson M."/>
            <person name="Huettel B."/>
            <person name="Barry K.W."/>
            <person name="Haridas S."/>
            <person name="Chen C."/>
            <person name="Bauer D."/>
            <person name="Andreopoulos W."/>
            <person name="Pangilinan J."/>
            <person name="LaButti K."/>
            <person name="Riley R."/>
            <person name="Lipzen A."/>
            <person name="Clum A."/>
            <person name="Drula E."/>
            <person name="Henrissat B."/>
            <person name="Kohler A."/>
            <person name="Grigoriev I.V."/>
            <person name="Martin F.M."/>
            <person name="Hacquard S."/>
        </authorList>
    </citation>
    <scope>NUCLEOTIDE SEQUENCE [LARGE SCALE GENOMIC DNA]</scope>
    <source>
        <strain evidence="1 2">MPI-CAGE-CH-0241</strain>
    </source>
</reference>
<evidence type="ECO:0000313" key="2">
    <source>
        <dbReference type="Proteomes" id="UP000777438"/>
    </source>
</evidence>
<organism evidence="1 2">
    <name type="scientific">Thelonectria olida</name>
    <dbReference type="NCBI Taxonomy" id="1576542"/>
    <lineage>
        <taxon>Eukaryota</taxon>
        <taxon>Fungi</taxon>
        <taxon>Dikarya</taxon>
        <taxon>Ascomycota</taxon>
        <taxon>Pezizomycotina</taxon>
        <taxon>Sordariomycetes</taxon>
        <taxon>Hypocreomycetidae</taxon>
        <taxon>Hypocreales</taxon>
        <taxon>Nectriaceae</taxon>
        <taxon>Thelonectria</taxon>
    </lineage>
</organism>
<dbReference type="PANTHER" id="PTHR33112">
    <property type="entry name" value="DOMAIN PROTEIN, PUTATIVE-RELATED"/>
    <property type="match status" value="1"/>
</dbReference>
<protein>
    <recommendedName>
        <fullName evidence="3">Heterokaryon incompatibility domain-containing protein</fullName>
    </recommendedName>
</protein>
<dbReference type="OrthoDB" id="5362512at2759"/>
<accession>A0A9P8VXL8</accession>
<sequence length="379" mass="43392">MVQRNRYIRRIRNKRYYQIHRYKITVRQKQYYLIDGDTWDYEIEETPLQSRAWVYQERLLAPRILHFGPTQLGWECKEDIALELFTNTLPPGMVATTTSETLAKALSPRSSDSSHESCRDAWSDLVNRYSKCDLTKREKKLIAFLGVDRLIEDDRQDEYLAGIWKSTLLTDLAWTSYGHLWASWEDTKFRAPTWSWLSLDRKIHFPETGEPEAYFADVVGTPAILAEGTIHVLGVLLPINTVEWSGELVKSFTVANYRFEDGWTDDESHLDLSGEEEEQAKFLEKGIFVLPVFSTTAKIFGMVVTRGHGAEYHRAGASQFQLAKFTYSVGPVDEGWVATPKSPKNDMNPPCLINLAAAGLFQLTRQKREVGDAVVVKLV</sequence>
<dbReference type="EMBL" id="JAGPYM010000020">
    <property type="protein sequence ID" value="KAH6884485.1"/>
    <property type="molecule type" value="Genomic_DNA"/>
</dbReference>
<name>A0A9P8VXL8_9HYPO</name>
<keyword evidence="2" id="KW-1185">Reference proteome</keyword>
<dbReference type="Proteomes" id="UP000777438">
    <property type="component" value="Unassembled WGS sequence"/>
</dbReference>
<gene>
    <name evidence="1" type="ORF">B0T10DRAFT_462813</name>
</gene>
<proteinExistence type="predicted"/>
<evidence type="ECO:0000313" key="1">
    <source>
        <dbReference type="EMBL" id="KAH6884485.1"/>
    </source>
</evidence>
<dbReference type="PANTHER" id="PTHR33112:SF10">
    <property type="entry name" value="TOL"/>
    <property type="match status" value="1"/>
</dbReference>
<dbReference type="AlphaFoldDB" id="A0A9P8VXL8"/>
<evidence type="ECO:0008006" key="3">
    <source>
        <dbReference type="Google" id="ProtNLM"/>
    </source>
</evidence>
<comment type="caution">
    <text evidence="1">The sequence shown here is derived from an EMBL/GenBank/DDBJ whole genome shotgun (WGS) entry which is preliminary data.</text>
</comment>